<gene>
    <name evidence="1" type="ORF">M422DRAFT_36739</name>
</gene>
<evidence type="ECO:0000313" key="2">
    <source>
        <dbReference type="Proteomes" id="UP000054279"/>
    </source>
</evidence>
<dbReference type="HOGENOM" id="CLU_1469104_0_0_1"/>
<protein>
    <submittedName>
        <fullName evidence="1">Uncharacterized protein</fullName>
    </submittedName>
</protein>
<organism evidence="1 2">
    <name type="scientific">Sphaerobolus stellatus (strain SS14)</name>
    <dbReference type="NCBI Taxonomy" id="990650"/>
    <lineage>
        <taxon>Eukaryota</taxon>
        <taxon>Fungi</taxon>
        <taxon>Dikarya</taxon>
        <taxon>Basidiomycota</taxon>
        <taxon>Agaricomycotina</taxon>
        <taxon>Agaricomycetes</taxon>
        <taxon>Phallomycetidae</taxon>
        <taxon>Geastrales</taxon>
        <taxon>Sphaerobolaceae</taxon>
        <taxon>Sphaerobolus</taxon>
    </lineage>
</organism>
<sequence length="184" mass="20753">MNNPNFRTPEDAQAHIIKDNQILLLRSQKAERDKQLQMQGLTAFHRIKHALAFFMLATVYQALTQKEQGGEAQTMGTHMKGLMELQRKQMEVAVKQELDLRSKLIIEKAQSATKAVQSDYTLQSNNMDDFLIPEISTGPNSASIFVLASSISNLPQISSQSTNLQTSQFQMTASDVYSHHYLHD</sequence>
<proteinExistence type="predicted"/>
<dbReference type="Proteomes" id="UP000054279">
    <property type="component" value="Unassembled WGS sequence"/>
</dbReference>
<name>A0A0C9U6W6_SPHS4</name>
<keyword evidence="2" id="KW-1185">Reference proteome</keyword>
<evidence type="ECO:0000313" key="1">
    <source>
        <dbReference type="EMBL" id="KIJ30034.1"/>
    </source>
</evidence>
<accession>A0A0C9U6W6</accession>
<reference evidence="1 2" key="1">
    <citation type="submission" date="2014-06" db="EMBL/GenBank/DDBJ databases">
        <title>Evolutionary Origins and Diversification of the Mycorrhizal Mutualists.</title>
        <authorList>
            <consortium name="DOE Joint Genome Institute"/>
            <consortium name="Mycorrhizal Genomics Consortium"/>
            <person name="Kohler A."/>
            <person name="Kuo A."/>
            <person name="Nagy L.G."/>
            <person name="Floudas D."/>
            <person name="Copeland A."/>
            <person name="Barry K.W."/>
            <person name="Cichocki N."/>
            <person name="Veneault-Fourrey C."/>
            <person name="LaButti K."/>
            <person name="Lindquist E.A."/>
            <person name="Lipzen A."/>
            <person name="Lundell T."/>
            <person name="Morin E."/>
            <person name="Murat C."/>
            <person name="Riley R."/>
            <person name="Ohm R."/>
            <person name="Sun H."/>
            <person name="Tunlid A."/>
            <person name="Henrissat B."/>
            <person name="Grigoriev I.V."/>
            <person name="Hibbett D.S."/>
            <person name="Martin F."/>
        </authorList>
    </citation>
    <scope>NUCLEOTIDE SEQUENCE [LARGE SCALE GENOMIC DNA]</scope>
    <source>
        <strain evidence="1 2">SS14</strain>
    </source>
</reference>
<dbReference type="EMBL" id="KN837270">
    <property type="protein sequence ID" value="KIJ30034.1"/>
    <property type="molecule type" value="Genomic_DNA"/>
</dbReference>
<dbReference type="AlphaFoldDB" id="A0A0C9U6W6"/>